<proteinExistence type="predicted"/>
<evidence type="ECO:0000313" key="2">
    <source>
        <dbReference type="EMBL" id="PDZ13981.1"/>
    </source>
</evidence>
<gene>
    <name evidence="2" type="ORF">CON16_27620</name>
</gene>
<keyword evidence="1" id="KW-0175">Coiled coil</keyword>
<comment type="caution">
    <text evidence="2">The sequence shown here is derived from an EMBL/GenBank/DDBJ whole genome shotgun (WGS) entry which is preliminary data.</text>
</comment>
<protein>
    <submittedName>
        <fullName evidence="2">Uncharacterized protein</fullName>
    </submittedName>
</protein>
<evidence type="ECO:0000256" key="1">
    <source>
        <dbReference type="SAM" id="Coils"/>
    </source>
</evidence>
<dbReference type="Proteomes" id="UP000220192">
    <property type="component" value="Unassembled WGS sequence"/>
</dbReference>
<dbReference type="EMBL" id="NVLX01000034">
    <property type="protein sequence ID" value="PDZ13981.1"/>
    <property type="molecule type" value="Genomic_DNA"/>
</dbReference>
<name>A0A2A7D215_BACAN</name>
<organism evidence="2 3">
    <name type="scientific">Bacillus anthracis</name>
    <name type="common">anthrax bacterium</name>
    <dbReference type="NCBI Taxonomy" id="1392"/>
    <lineage>
        <taxon>Bacteria</taxon>
        <taxon>Bacillati</taxon>
        <taxon>Bacillota</taxon>
        <taxon>Bacilli</taxon>
        <taxon>Bacillales</taxon>
        <taxon>Bacillaceae</taxon>
        <taxon>Bacillus</taxon>
        <taxon>Bacillus cereus group</taxon>
    </lineage>
</organism>
<accession>A0A2A7D215</accession>
<dbReference type="AlphaFoldDB" id="A0A2A7D215"/>
<feature type="coiled-coil region" evidence="1">
    <location>
        <begin position="45"/>
        <end position="72"/>
    </location>
</feature>
<sequence length="523" mass="60708">MLRDMEEIVAKIKKEHIKEYMQEALNCYNAKSYRGCVIMSTIAAMHDLSEKIDGLANSIKEAKNLITEVDRRINAEETYERYMVEQAGSITILTSAERTKILSYLDIRNQCAHPNEHISTAEEARAVFTGYIDTIISQPALLGPSYTKIFVSRLENKHFFPKYDREVVIDTVKNELSKLHIRTRKPLVKKLVSIIETSEVNSVEWNNAKHFIAGMLVVISDEDQLRNICMEFSNLIEREHLFNSMLFITIMAPKTVKLLEPLDRERYMANLIKSVNAESSNEGKEVIQLVLKEGALQDNEINELMEKYKTGIIDSVQKAEFGTLRSSVDNLNKWSNIVKNLNISILDELYFGSLLVLIRDSDYNIVNDALKMFEELDISFIKRMNAKYHTDVVIQIMRQAHGPGRGSDKANEILKTKFERTSFLVDYFLEYTTQNYEQLHYVLVDQRLDVDYLLIIIDNTNNHDFLIKVVELIKTSYEKNPFHNGQILHYINWLISNEYKKEIWSNLLQDTKTFIEEQKSLNS</sequence>
<evidence type="ECO:0000313" key="3">
    <source>
        <dbReference type="Proteomes" id="UP000220192"/>
    </source>
</evidence>
<reference evidence="2 3" key="1">
    <citation type="submission" date="2017-09" db="EMBL/GenBank/DDBJ databases">
        <title>Large-scale bioinformatics analysis of Bacillus genomes uncovers conserved roles of natural products in bacterial physiology.</title>
        <authorList>
            <consortium name="Agbiome Team Llc"/>
            <person name="Bleich R.M."/>
            <person name="Grubbs K.J."/>
            <person name="Santa Maria K.C."/>
            <person name="Allen S.E."/>
            <person name="Farag S."/>
            <person name="Shank E.A."/>
            <person name="Bowers A."/>
        </authorList>
    </citation>
    <scope>NUCLEOTIDE SEQUENCE [LARGE SCALE GENOMIC DNA]</scope>
    <source>
        <strain evidence="2 3">AFS095574</strain>
    </source>
</reference>